<dbReference type="InterPro" id="IPR001611">
    <property type="entry name" value="Leu-rich_rpt"/>
</dbReference>
<dbReference type="Proteomes" id="UP001331761">
    <property type="component" value="Unassembled WGS sequence"/>
</dbReference>
<evidence type="ECO:0000256" key="1">
    <source>
        <dbReference type="ARBA" id="ARBA00022614"/>
    </source>
</evidence>
<organism evidence="3 4">
    <name type="scientific">Trichostrongylus colubriformis</name>
    <name type="common">Black scour worm</name>
    <dbReference type="NCBI Taxonomy" id="6319"/>
    <lineage>
        <taxon>Eukaryota</taxon>
        <taxon>Metazoa</taxon>
        <taxon>Ecdysozoa</taxon>
        <taxon>Nematoda</taxon>
        <taxon>Chromadorea</taxon>
        <taxon>Rhabditida</taxon>
        <taxon>Rhabditina</taxon>
        <taxon>Rhabditomorpha</taxon>
        <taxon>Strongyloidea</taxon>
        <taxon>Trichostrongylidae</taxon>
        <taxon>Trichostrongylus</taxon>
    </lineage>
</organism>
<protein>
    <submittedName>
        <fullName evidence="3">Uncharacterized protein</fullName>
    </submittedName>
</protein>
<dbReference type="SUPFAM" id="SSF52058">
    <property type="entry name" value="L domain-like"/>
    <property type="match status" value="1"/>
</dbReference>
<keyword evidence="1" id="KW-0433">Leucine-rich repeat</keyword>
<name>A0AAN8IPM4_TRICO</name>
<keyword evidence="4" id="KW-1185">Reference proteome</keyword>
<gene>
    <name evidence="3" type="ORF">GCK32_018116</name>
</gene>
<evidence type="ECO:0000256" key="2">
    <source>
        <dbReference type="ARBA" id="ARBA00022737"/>
    </source>
</evidence>
<dbReference type="InterPro" id="IPR050216">
    <property type="entry name" value="LRR_domain-containing"/>
</dbReference>
<sequence>MIEELPSSISSLSKLRILNVGMNRLSVLPRGFGSFKSLEILDLTYNNLNERSLPGNFFFIGAHVMARTDNMIEELPSSISSLSKLRILNVGMNRLSVLPRGFGSFKSLEILDLTYNNLNERSLPGNFFFI</sequence>
<proteinExistence type="predicted"/>
<dbReference type="Gene3D" id="3.80.10.10">
    <property type="entry name" value="Ribonuclease Inhibitor"/>
    <property type="match status" value="2"/>
</dbReference>
<feature type="non-terminal residue" evidence="3">
    <location>
        <position position="130"/>
    </location>
</feature>
<dbReference type="InterPro" id="IPR032675">
    <property type="entry name" value="LRR_dom_sf"/>
</dbReference>
<dbReference type="PANTHER" id="PTHR48051">
    <property type="match status" value="1"/>
</dbReference>
<evidence type="ECO:0000313" key="3">
    <source>
        <dbReference type="EMBL" id="KAK5977042.1"/>
    </source>
</evidence>
<dbReference type="EMBL" id="WIXE01011105">
    <property type="protein sequence ID" value="KAK5977042.1"/>
    <property type="molecule type" value="Genomic_DNA"/>
</dbReference>
<dbReference type="GO" id="GO:0005737">
    <property type="term" value="C:cytoplasm"/>
    <property type="evidence" value="ECO:0007669"/>
    <property type="project" value="TreeGrafter"/>
</dbReference>
<evidence type="ECO:0000313" key="4">
    <source>
        <dbReference type="Proteomes" id="UP001331761"/>
    </source>
</evidence>
<dbReference type="PANTHER" id="PTHR48051:SF46">
    <property type="entry name" value="LEUCINE RICH REPEAT-CONTAINING DOMAIN PROTEIN"/>
    <property type="match status" value="1"/>
</dbReference>
<reference evidence="3 4" key="1">
    <citation type="submission" date="2019-10" db="EMBL/GenBank/DDBJ databases">
        <title>Assembly and Annotation for the nematode Trichostrongylus colubriformis.</title>
        <authorList>
            <person name="Martin J."/>
        </authorList>
    </citation>
    <scope>NUCLEOTIDE SEQUENCE [LARGE SCALE GENOMIC DNA]</scope>
    <source>
        <strain evidence="3">G859</strain>
        <tissue evidence="3">Whole worm</tissue>
    </source>
</reference>
<accession>A0AAN8IPM4</accession>
<comment type="caution">
    <text evidence="3">The sequence shown here is derived from an EMBL/GenBank/DDBJ whole genome shotgun (WGS) entry which is preliminary data.</text>
</comment>
<dbReference type="InterPro" id="IPR003591">
    <property type="entry name" value="Leu-rich_rpt_typical-subtyp"/>
</dbReference>
<dbReference type="Pfam" id="PF13855">
    <property type="entry name" value="LRR_8"/>
    <property type="match status" value="2"/>
</dbReference>
<dbReference type="SMART" id="SM00369">
    <property type="entry name" value="LRR_TYP"/>
    <property type="match status" value="4"/>
</dbReference>
<keyword evidence="2" id="KW-0677">Repeat</keyword>
<dbReference type="AlphaFoldDB" id="A0AAN8IPM4"/>